<dbReference type="Proteomes" id="UP000318380">
    <property type="component" value="Unassembled WGS sequence"/>
</dbReference>
<protein>
    <submittedName>
        <fullName evidence="1">Uncharacterized protein</fullName>
    </submittedName>
</protein>
<sequence>MNYDEFNTEYTKVLDKIKSGKCSWSELSGHVTRLRQATAGITSADDRAQIDSDLGALGQMVDLSRRTNDKEDVWTVTSDAIRSASSQEGSVAARIARIEAAINEITALAHRNPDERDALMQSTSTLRILHSSLQSSLRQEQAEQAEQEAAAVR</sequence>
<proteinExistence type="predicted"/>
<evidence type="ECO:0000313" key="1">
    <source>
        <dbReference type="EMBL" id="TWD81986.1"/>
    </source>
</evidence>
<name>A0A561BSZ9_9ACTN</name>
<dbReference type="EMBL" id="VIVK01000001">
    <property type="protein sequence ID" value="TWD81986.1"/>
    <property type="molecule type" value="Genomic_DNA"/>
</dbReference>
<dbReference type="OrthoDB" id="3825864at2"/>
<evidence type="ECO:0000313" key="2">
    <source>
        <dbReference type="Proteomes" id="UP000318380"/>
    </source>
</evidence>
<accession>A0A561BSZ9</accession>
<dbReference type="RefSeq" id="WP_145807260.1">
    <property type="nucleotide sequence ID" value="NZ_VIVK01000001.1"/>
</dbReference>
<gene>
    <name evidence="1" type="ORF">FB561_3110</name>
</gene>
<comment type="caution">
    <text evidence="1">The sequence shown here is derived from an EMBL/GenBank/DDBJ whole genome shotgun (WGS) entry which is preliminary data.</text>
</comment>
<dbReference type="AlphaFoldDB" id="A0A561BSZ9"/>
<keyword evidence="2" id="KW-1185">Reference proteome</keyword>
<reference evidence="1 2" key="1">
    <citation type="submission" date="2019-06" db="EMBL/GenBank/DDBJ databases">
        <title>Sequencing the genomes of 1000 actinobacteria strains.</title>
        <authorList>
            <person name="Klenk H.-P."/>
        </authorList>
    </citation>
    <scope>NUCLEOTIDE SEQUENCE [LARGE SCALE GENOMIC DNA]</scope>
    <source>
        <strain evidence="1 2">DSM 24683</strain>
    </source>
</reference>
<organism evidence="1 2">
    <name type="scientific">Kribbella amoyensis</name>
    <dbReference type="NCBI Taxonomy" id="996641"/>
    <lineage>
        <taxon>Bacteria</taxon>
        <taxon>Bacillati</taxon>
        <taxon>Actinomycetota</taxon>
        <taxon>Actinomycetes</taxon>
        <taxon>Propionibacteriales</taxon>
        <taxon>Kribbellaceae</taxon>
        <taxon>Kribbella</taxon>
    </lineage>
</organism>